<evidence type="ECO:0000313" key="1">
    <source>
        <dbReference type="EMBL" id="MBL3689711.1"/>
    </source>
</evidence>
<name>A0ABS1SNH2_9MICO</name>
<reference evidence="1 2" key="1">
    <citation type="submission" date="2018-09" db="EMBL/GenBank/DDBJ databases">
        <title>Comparative genomics of Leucobacter spp.</title>
        <authorList>
            <person name="Reis A.C."/>
            <person name="Kolvenbach B.A."/>
            <person name="Corvini P.F.X."/>
            <person name="Nunes O.C."/>
        </authorList>
    </citation>
    <scope>NUCLEOTIDE SEQUENCE [LARGE SCALE GENOMIC DNA]</scope>
    <source>
        <strain evidence="1 2">L-1</strain>
    </source>
</reference>
<keyword evidence="2" id="KW-1185">Reference proteome</keyword>
<organism evidence="1 2">
    <name type="scientific">Leucobacter chromiireducens subsp. chromiireducens</name>
    <dbReference type="NCBI Taxonomy" id="660067"/>
    <lineage>
        <taxon>Bacteria</taxon>
        <taxon>Bacillati</taxon>
        <taxon>Actinomycetota</taxon>
        <taxon>Actinomycetes</taxon>
        <taxon>Micrococcales</taxon>
        <taxon>Microbacteriaceae</taxon>
        <taxon>Leucobacter</taxon>
    </lineage>
</organism>
<sequence length="34" mass="3887">MSKRIDDIESGRVETMPAEDVFARIRAELAARRP</sequence>
<comment type="caution">
    <text evidence="1">The sequence shown here is derived from an EMBL/GenBank/DDBJ whole genome shotgun (WGS) entry which is preliminary data.</text>
</comment>
<accession>A0ABS1SNH2</accession>
<dbReference type="EMBL" id="QYAD01000002">
    <property type="protein sequence ID" value="MBL3689711.1"/>
    <property type="molecule type" value="Genomic_DNA"/>
</dbReference>
<dbReference type="Proteomes" id="UP001646141">
    <property type="component" value="Unassembled WGS sequence"/>
</dbReference>
<protein>
    <submittedName>
        <fullName evidence="1">Uncharacterized protein</fullName>
    </submittedName>
</protein>
<gene>
    <name evidence="1" type="ORF">D3226_07025</name>
</gene>
<proteinExistence type="predicted"/>
<evidence type="ECO:0000313" key="2">
    <source>
        <dbReference type="Proteomes" id="UP001646141"/>
    </source>
</evidence>